<dbReference type="SUPFAM" id="SSF53474">
    <property type="entry name" value="alpha/beta-Hydrolases"/>
    <property type="match status" value="1"/>
</dbReference>
<evidence type="ECO:0000256" key="1">
    <source>
        <dbReference type="ARBA" id="ARBA00022801"/>
    </source>
</evidence>
<protein>
    <submittedName>
        <fullName evidence="4">Ovarian cancer-associated protein 2</fullName>
        <ecNumber evidence="4">2.5.1.108</ecNumber>
    </submittedName>
</protein>
<dbReference type="GO" id="GO:0090560">
    <property type="term" value="F:2-(3-amino-3-carboxypropyl)histidine synthase activity"/>
    <property type="evidence" value="ECO:0007669"/>
    <property type="project" value="UniProtKB-EC"/>
</dbReference>
<reference evidence="4" key="1">
    <citation type="submission" date="2022-07" db="EMBL/GenBank/DDBJ databases">
        <title>Phylogenomic reconstructions and comparative analyses of Kickxellomycotina fungi.</title>
        <authorList>
            <person name="Reynolds N.K."/>
            <person name="Stajich J.E."/>
            <person name="Barry K."/>
            <person name="Grigoriev I.V."/>
            <person name="Crous P."/>
            <person name="Smith M.E."/>
        </authorList>
    </citation>
    <scope>NUCLEOTIDE SEQUENCE</scope>
    <source>
        <strain evidence="4">NBRC 32514</strain>
    </source>
</reference>
<accession>A0A9W7XX00</accession>
<dbReference type="GO" id="GO:0005634">
    <property type="term" value="C:nucleus"/>
    <property type="evidence" value="ECO:0007669"/>
    <property type="project" value="TreeGrafter"/>
</dbReference>
<dbReference type="GO" id="GO:0005737">
    <property type="term" value="C:cytoplasm"/>
    <property type="evidence" value="ECO:0007669"/>
    <property type="project" value="TreeGrafter"/>
</dbReference>
<dbReference type="Gene3D" id="3.40.50.1820">
    <property type="entry name" value="alpha/beta hydrolase"/>
    <property type="match status" value="1"/>
</dbReference>
<dbReference type="Pfam" id="PF03959">
    <property type="entry name" value="FSH1"/>
    <property type="match status" value="1"/>
</dbReference>
<evidence type="ECO:0000313" key="4">
    <source>
        <dbReference type="EMBL" id="KAJ1722536.1"/>
    </source>
</evidence>
<evidence type="ECO:0000313" key="5">
    <source>
        <dbReference type="Proteomes" id="UP001149813"/>
    </source>
</evidence>
<feature type="domain" description="Serine hydrolase" evidence="3">
    <location>
        <begin position="3"/>
        <end position="221"/>
    </location>
</feature>
<dbReference type="EMBL" id="JANBOJ010000107">
    <property type="protein sequence ID" value="KAJ1722536.1"/>
    <property type="molecule type" value="Genomic_DNA"/>
</dbReference>
<dbReference type="AlphaFoldDB" id="A0A9W7XX00"/>
<name>A0A9W7XX00_9FUNG</name>
<dbReference type="InterPro" id="IPR029058">
    <property type="entry name" value="AB_hydrolase_fold"/>
</dbReference>
<dbReference type="GO" id="GO:0016787">
    <property type="term" value="F:hydrolase activity"/>
    <property type="evidence" value="ECO:0007669"/>
    <property type="project" value="UniProtKB-KW"/>
</dbReference>
<evidence type="ECO:0000256" key="2">
    <source>
        <dbReference type="SAM" id="MobiDB-lite"/>
    </source>
</evidence>
<keyword evidence="5" id="KW-1185">Reference proteome</keyword>
<dbReference type="PANTHER" id="PTHR48070">
    <property type="entry name" value="ESTERASE OVCA2"/>
    <property type="match status" value="1"/>
</dbReference>
<keyword evidence="1" id="KW-0378">Hydrolase</keyword>
<organism evidence="4 5">
    <name type="scientific">Coemansia erecta</name>
    <dbReference type="NCBI Taxonomy" id="147472"/>
    <lineage>
        <taxon>Eukaryota</taxon>
        <taxon>Fungi</taxon>
        <taxon>Fungi incertae sedis</taxon>
        <taxon>Zoopagomycota</taxon>
        <taxon>Kickxellomycotina</taxon>
        <taxon>Kickxellomycetes</taxon>
        <taxon>Kickxellales</taxon>
        <taxon>Kickxellaceae</taxon>
        <taxon>Coemansia</taxon>
    </lineage>
</organism>
<dbReference type="PANTHER" id="PTHR48070:SF6">
    <property type="entry name" value="ESTERASE OVCA2"/>
    <property type="match status" value="1"/>
</dbReference>
<feature type="compositionally biased region" description="Low complexity" evidence="2">
    <location>
        <begin position="51"/>
        <end position="64"/>
    </location>
</feature>
<dbReference type="OrthoDB" id="414698at2759"/>
<comment type="caution">
    <text evidence="4">The sequence shown here is derived from an EMBL/GenBank/DDBJ whole genome shotgun (WGS) entry which is preliminary data.</text>
</comment>
<proteinExistence type="predicted"/>
<keyword evidence="4" id="KW-0808">Transferase</keyword>
<feature type="region of interest" description="Disordered" evidence="2">
    <location>
        <begin position="46"/>
        <end position="70"/>
    </location>
</feature>
<dbReference type="EC" id="2.5.1.108" evidence="4"/>
<dbReference type="Proteomes" id="UP001149813">
    <property type="component" value="Unassembled WGS sequence"/>
</dbReference>
<gene>
    <name evidence="4" type="primary">OVCA2_2</name>
    <name evidence="4" type="ORF">LPJ53_003064</name>
</gene>
<sequence>MSLKILCLHGYTQSGVSFRSRTGPLRRSLGRHITWVYATAPHAAATTFDGQSQQSTEESSSSNERPSAWWNMHGGNDAQRVWADVEQSVKALQQIAREQGPFDGILGFSQGAGMAAILLALAQQKNAAAAGELPVFRFAVLISGFFPQMPEFEEALGGGSSSSSDDDDKRLHVPSLHVLGAADAVVPQSRGEELARRAFDGAEVRVHEGGHYVPANAEWRRVYKEFIEKSTV</sequence>
<evidence type="ECO:0000259" key="3">
    <source>
        <dbReference type="Pfam" id="PF03959"/>
    </source>
</evidence>
<dbReference type="InterPro" id="IPR050593">
    <property type="entry name" value="LovG"/>
</dbReference>
<dbReference type="InterPro" id="IPR005645">
    <property type="entry name" value="FSH-like_dom"/>
</dbReference>